<dbReference type="EMBL" id="JAPDRN010000081">
    <property type="protein sequence ID" value="KAJ9626734.1"/>
    <property type="molecule type" value="Genomic_DNA"/>
</dbReference>
<feature type="compositionally biased region" description="Low complexity" evidence="1">
    <location>
        <begin position="155"/>
        <end position="184"/>
    </location>
</feature>
<feature type="compositionally biased region" description="Polar residues" evidence="1">
    <location>
        <begin position="230"/>
        <end position="272"/>
    </location>
</feature>
<gene>
    <name evidence="2" type="ORF">H2204_010004</name>
</gene>
<keyword evidence="3" id="KW-1185">Reference proteome</keyword>
<protein>
    <submittedName>
        <fullName evidence="2">Uncharacterized protein</fullName>
    </submittedName>
</protein>
<evidence type="ECO:0000313" key="3">
    <source>
        <dbReference type="Proteomes" id="UP001172681"/>
    </source>
</evidence>
<feature type="region of interest" description="Disordered" evidence="1">
    <location>
        <begin position="230"/>
        <end position="280"/>
    </location>
</feature>
<reference evidence="2" key="1">
    <citation type="submission" date="2022-10" db="EMBL/GenBank/DDBJ databases">
        <title>Culturing micro-colonial fungi from biological soil crusts in the Mojave desert and describing Neophaeococcomyces mojavensis, and introducing the new genera and species Taxawa tesnikishii.</title>
        <authorList>
            <person name="Kurbessoian T."/>
            <person name="Stajich J.E."/>
        </authorList>
    </citation>
    <scope>NUCLEOTIDE SEQUENCE</scope>
    <source>
        <strain evidence="2">TK_35</strain>
    </source>
</reference>
<organism evidence="2 3">
    <name type="scientific">Knufia peltigerae</name>
    <dbReference type="NCBI Taxonomy" id="1002370"/>
    <lineage>
        <taxon>Eukaryota</taxon>
        <taxon>Fungi</taxon>
        <taxon>Dikarya</taxon>
        <taxon>Ascomycota</taxon>
        <taxon>Pezizomycotina</taxon>
        <taxon>Eurotiomycetes</taxon>
        <taxon>Chaetothyriomycetidae</taxon>
        <taxon>Chaetothyriales</taxon>
        <taxon>Trichomeriaceae</taxon>
        <taxon>Knufia</taxon>
    </lineage>
</organism>
<comment type="caution">
    <text evidence="2">The sequence shown here is derived from an EMBL/GenBank/DDBJ whole genome shotgun (WGS) entry which is preliminary data.</text>
</comment>
<evidence type="ECO:0000256" key="1">
    <source>
        <dbReference type="SAM" id="MobiDB-lite"/>
    </source>
</evidence>
<dbReference type="Proteomes" id="UP001172681">
    <property type="component" value="Unassembled WGS sequence"/>
</dbReference>
<feature type="compositionally biased region" description="Polar residues" evidence="1">
    <location>
        <begin position="342"/>
        <end position="360"/>
    </location>
</feature>
<proteinExistence type="predicted"/>
<feature type="region of interest" description="Disordered" evidence="1">
    <location>
        <begin position="93"/>
        <end position="136"/>
    </location>
</feature>
<evidence type="ECO:0000313" key="2">
    <source>
        <dbReference type="EMBL" id="KAJ9626734.1"/>
    </source>
</evidence>
<name>A0AA38XX47_9EURO</name>
<dbReference type="AlphaFoldDB" id="A0AA38XX47"/>
<feature type="region of interest" description="Disordered" evidence="1">
    <location>
        <begin position="339"/>
        <end position="372"/>
    </location>
</feature>
<feature type="compositionally biased region" description="Polar residues" evidence="1">
    <location>
        <begin position="98"/>
        <end position="123"/>
    </location>
</feature>
<sequence>MNNPALPMYAAAGAAFSSSPAQAAYQPGLIANHLQRPAHPQVTPQPISQAIYHQNPGQIGAFSPSNHSPLQGWWTSSPSATLSLALSHADSVPGYPTNGPSPMSVTQAASQPPHTSSLSQMSTPTPPLQAGSSASADTHTAAFMGLPVQPNSSLAQQAQMQKAVQMAHNIPQQQQQQQQQQQAQSEHQTDGGALSMSPQSAARERARVSILLDINTHLLQEVISLQEQEKTANSAVSGQQSPDSPMSATDPSNPLNSSGDEPSKSASGTGSHPNKPPSQEYADCMRRLQANLSYLAAIADAKKKANGALPHGPTIMAPPAHLPQVQDLYKQLNSLFPDAGQSAMSKAHTVSQHPTQNMNTESRHSDPVLADV</sequence>
<accession>A0AA38XX47</accession>
<feature type="region of interest" description="Disordered" evidence="1">
    <location>
        <begin position="153"/>
        <end position="201"/>
    </location>
</feature>